<dbReference type="EC" id="7.1.1.2" evidence="4 18"/>
<keyword evidence="6" id="KW-0813">Transport</keyword>
<feature type="transmembrane region" description="Helical" evidence="18">
    <location>
        <begin position="266"/>
        <end position="288"/>
    </location>
</feature>
<protein>
    <recommendedName>
        <fullName evidence="5 18">NADH-ubiquinone oxidoreductase chain 2</fullName>
        <ecNumber evidence="4 18">7.1.1.2</ecNumber>
    </recommendedName>
</protein>
<dbReference type="InterPro" id="IPR003917">
    <property type="entry name" value="NADH_UbQ_OxRdtase_chain2"/>
</dbReference>
<sequence>MLFFITLISGTTITISAYSWLGMWMGLEINLLSFIPLMHKSNNLMSVESTTKYFIVQALASSVILMAILMMMVKSQMSTIMNKSVYIMMMNSALMTKMGAAPFHFWFPEVMEGLSWMNCLSLSTWQKIAPMVLIMYTMNSMLFMSTIIISSMIISALMGLNQVSLRKIMAYSSINHLGWMLGALMFMETTWMYYFLVYSIINTAMMTTFSKMNVSSITQLTQKLNLFSMNKKMFMLNFLNLSGVPPFLGFYPKWLTIQLMIKNNFILLSTLMIMLTLITIFMYFRIISASLVNKSQEISWKSSEKMNKSVITALVNFGSLMSLVICTLMYTWA</sequence>
<feature type="transmembrane region" description="Helical" evidence="18">
    <location>
        <begin position="168"/>
        <end position="187"/>
    </location>
</feature>
<feature type="transmembrane region" description="Helical" evidence="18">
    <location>
        <begin position="234"/>
        <end position="254"/>
    </location>
</feature>
<organism evidence="20">
    <name type="scientific">Elateroidea sp. 6 KM-2017</name>
    <dbReference type="NCBI Taxonomy" id="2219429"/>
    <lineage>
        <taxon>Eukaryota</taxon>
        <taxon>Metazoa</taxon>
        <taxon>Ecdysozoa</taxon>
        <taxon>Arthropoda</taxon>
        <taxon>Hexapoda</taxon>
        <taxon>Insecta</taxon>
        <taxon>Pterygota</taxon>
        <taxon>Neoptera</taxon>
        <taxon>Endopterygota</taxon>
        <taxon>Coleoptera</taxon>
        <taxon>Polyphaga</taxon>
        <taxon>Elateriformia</taxon>
        <taxon>Elateroidea</taxon>
    </lineage>
</organism>
<evidence type="ECO:0000256" key="12">
    <source>
        <dbReference type="ARBA" id="ARBA00022989"/>
    </source>
</evidence>
<accession>A0A346RGB6</accession>
<evidence type="ECO:0000256" key="13">
    <source>
        <dbReference type="ARBA" id="ARBA00023027"/>
    </source>
</evidence>
<name>A0A346RGB6_9COLE</name>
<keyword evidence="8 18" id="KW-0812">Transmembrane</keyword>
<geneLocation type="mitochondrion" evidence="20"/>
<gene>
    <name evidence="20" type="primary">nad2</name>
</gene>
<evidence type="ECO:0000256" key="9">
    <source>
        <dbReference type="ARBA" id="ARBA00022792"/>
    </source>
</evidence>
<evidence type="ECO:0000256" key="15">
    <source>
        <dbReference type="ARBA" id="ARBA00023128"/>
    </source>
</evidence>
<dbReference type="GO" id="GO:0005743">
    <property type="term" value="C:mitochondrial inner membrane"/>
    <property type="evidence" value="ECO:0007669"/>
    <property type="project" value="UniProtKB-SubCell"/>
</dbReference>
<feature type="domain" description="NADH:quinone oxidoreductase/Mrp antiporter transmembrane" evidence="19">
    <location>
        <begin position="17"/>
        <end position="279"/>
    </location>
</feature>
<dbReference type="EMBL" id="MG193360">
    <property type="protein sequence ID" value="AXS65113.1"/>
    <property type="molecule type" value="Genomic_DNA"/>
</dbReference>
<keyword evidence="12 18" id="KW-1133">Transmembrane helix</keyword>
<feature type="transmembrane region" description="Helical" evidence="18">
    <location>
        <begin position="309"/>
        <end position="332"/>
    </location>
</feature>
<feature type="transmembrane region" description="Helical" evidence="18">
    <location>
        <begin position="53"/>
        <end position="73"/>
    </location>
</feature>
<evidence type="ECO:0000313" key="20">
    <source>
        <dbReference type="EMBL" id="AXS65113.1"/>
    </source>
</evidence>
<evidence type="ECO:0000256" key="6">
    <source>
        <dbReference type="ARBA" id="ARBA00022448"/>
    </source>
</evidence>
<keyword evidence="7 18" id="KW-0679">Respiratory chain</keyword>
<dbReference type="PRINTS" id="PR01436">
    <property type="entry name" value="NADHDHGNASE2"/>
</dbReference>
<keyword evidence="11 18" id="KW-0249">Electron transport</keyword>
<evidence type="ECO:0000256" key="18">
    <source>
        <dbReference type="RuleBase" id="RU003403"/>
    </source>
</evidence>
<dbReference type="InterPro" id="IPR050175">
    <property type="entry name" value="Complex_I_Subunit_2"/>
</dbReference>
<evidence type="ECO:0000256" key="11">
    <source>
        <dbReference type="ARBA" id="ARBA00022982"/>
    </source>
</evidence>
<comment type="function">
    <text evidence="18">Core subunit of the mitochondrial membrane respiratory chain NADH dehydrogenase (Complex I) which catalyzes electron transfer from NADH through the respiratory chain, using ubiquinone as an electron acceptor. Essential for the catalytic activity and assembly of complex I.</text>
</comment>
<feature type="transmembrane region" description="Helical" evidence="18">
    <location>
        <begin position="128"/>
        <end position="156"/>
    </location>
</feature>
<comment type="similarity">
    <text evidence="3 18">Belongs to the complex I subunit 2 family.</text>
</comment>
<comment type="catalytic activity">
    <reaction evidence="17 18">
        <text>a ubiquinone + NADH + 5 H(+)(in) = a ubiquinol + NAD(+) + 4 H(+)(out)</text>
        <dbReference type="Rhea" id="RHEA:29091"/>
        <dbReference type="Rhea" id="RHEA-COMP:9565"/>
        <dbReference type="Rhea" id="RHEA-COMP:9566"/>
        <dbReference type="ChEBI" id="CHEBI:15378"/>
        <dbReference type="ChEBI" id="CHEBI:16389"/>
        <dbReference type="ChEBI" id="CHEBI:17976"/>
        <dbReference type="ChEBI" id="CHEBI:57540"/>
        <dbReference type="ChEBI" id="CHEBI:57945"/>
        <dbReference type="EC" id="7.1.1.2"/>
    </reaction>
</comment>
<dbReference type="PANTHER" id="PTHR46552">
    <property type="entry name" value="NADH-UBIQUINONE OXIDOREDUCTASE CHAIN 2"/>
    <property type="match status" value="1"/>
</dbReference>
<dbReference type="PANTHER" id="PTHR46552:SF1">
    <property type="entry name" value="NADH-UBIQUINONE OXIDOREDUCTASE CHAIN 2"/>
    <property type="match status" value="1"/>
</dbReference>
<evidence type="ECO:0000256" key="4">
    <source>
        <dbReference type="ARBA" id="ARBA00012944"/>
    </source>
</evidence>
<evidence type="ECO:0000256" key="5">
    <source>
        <dbReference type="ARBA" id="ARBA00021008"/>
    </source>
</evidence>
<evidence type="ECO:0000256" key="7">
    <source>
        <dbReference type="ARBA" id="ARBA00022660"/>
    </source>
</evidence>
<dbReference type="GO" id="GO:0008137">
    <property type="term" value="F:NADH dehydrogenase (ubiquinone) activity"/>
    <property type="evidence" value="ECO:0007669"/>
    <property type="project" value="UniProtKB-EC"/>
</dbReference>
<keyword evidence="9 18" id="KW-0999">Mitochondrion inner membrane</keyword>
<evidence type="ECO:0000256" key="3">
    <source>
        <dbReference type="ARBA" id="ARBA00007012"/>
    </source>
</evidence>
<keyword evidence="16 18" id="KW-0472">Membrane</keyword>
<dbReference type="GO" id="GO:0006120">
    <property type="term" value="P:mitochondrial electron transport, NADH to ubiquinone"/>
    <property type="evidence" value="ECO:0007669"/>
    <property type="project" value="InterPro"/>
</dbReference>
<evidence type="ECO:0000256" key="10">
    <source>
        <dbReference type="ARBA" id="ARBA00022967"/>
    </source>
</evidence>
<evidence type="ECO:0000256" key="16">
    <source>
        <dbReference type="ARBA" id="ARBA00023136"/>
    </source>
</evidence>
<comment type="function">
    <text evidence="1">Core subunit of the mitochondrial membrane respiratory chain NADH dehydrogenase (Complex I) that is believed to belong to the minimal assembly required for catalysis. Complex I functions in the transfer of electrons from NADH to the respiratory chain. The immediate electron acceptor for the enzyme is believed to be ubiquinone.</text>
</comment>
<keyword evidence="15 18" id="KW-0496">Mitochondrion</keyword>
<comment type="subcellular location">
    <subcellularLocation>
        <location evidence="2 18">Mitochondrion inner membrane</location>
        <topology evidence="2 18">Multi-pass membrane protein</topology>
    </subcellularLocation>
</comment>
<evidence type="ECO:0000256" key="17">
    <source>
        <dbReference type="ARBA" id="ARBA00049551"/>
    </source>
</evidence>
<proteinExistence type="inferred from homology"/>
<evidence type="ECO:0000256" key="1">
    <source>
        <dbReference type="ARBA" id="ARBA00003257"/>
    </source>
</evidence>
<keyword evidence="13 18" id="KW-0520">NAD</keyword>
<evidence type="ECO:0000256" key="2">
    <source>
        <dbReference type="ARBA" id="ARBA00004448"/>
    </source>
</evidence>
<dbReference type="InterPro" id="IPR001750">
    <property type="entry name" value="ND/Mrp_TM"/>
</dbReference>
<evidence type="ECO:0000256" key="14">
    <source>
        <dbReference type="ARBA" id="ARBA00023075"/>
    </source>
</evidence>
<reference evidence="20" key="1">
    <citation type="journal article" date="2018" name="J. ISSAAS">
        <title>The contribution of mitochondrial metagenomics to large-scale data mining and phylogenetic analysis of Coleoptera.</title>
        <authorList>
            <person name="Miller K."/>
            <person name="Linard B."/>
            <person name="Motyka M."/>
            <person name="Bocek M."/>
            <person name="Vogler A.P."/>
        </authorList>
    </citation>
    <scope>NUCLEOTIDE SEQUENCE</scope>
</reference>
<evidence type="ECO:0000256" key="8">
    <source>
        <dbReference type="ARBA" id="ARBA00022692"/>
    </source>
</evidence>
<dbReference type="Pfam" id="PF00361">
    <property type="entry name" value="Proton_antipo_M"/>
    <property type="match status" value="1"/>
</dbReference>
<keyword evidence="14 18" id="KW-0830">Ubiquinone</keyword>
<keyword evidence="10 18" id="KW-1278">Translocase</keyword>
<evidence type="ECO:0000259" key="19">
    <source>
        <dbReference type="Pfam" id="PF00361"/>
    </source>
</evidence>
<feature type="transmembrane region" description="Helical" evidence="18">
    <location>
        <begin position="85"/>
        <end position="108"/>
    </location>
</feature>
<dbReference type="AlphaFoldDB" id="A0A346RGB6"/>